<evidence type="ECO:0000256" key="3">
    <source>
        <dbReference type="ARBA" id="ARBA00022448"/>
    </source>
</evidence>
<dbReference type="GO" id="GO:0016020">
    <property type="term" value="C:membrane"/>
    <property type="evidence" value="ECO:0007669"/>
    <property type="project" value="UniProtKB-SubCell"/>
</dbReference>
<organism evidence="9 10">
    <name type="scientific">Paenibacillus methanolicus</name>
    <dbReference type="NCBI Taxonomy" id="582686"/>
    <lineage>
        <taxon>Bacteria</taxon>
        <taxon>Bacillati</taxon>
        <taxon>Bacillota</taxon>
        <taxon>Bacilli</taxon>
        <taxon>Bacillales</taxon>
        <taxon>Paenibacillaceae</taxon>
        <taxon>Paenibacillus</taxon>
    </lineage>
</organism>
<evidence type="ECO:0000256" key="7">
    <source>
        <dbReference type="ARBA" id="ARBA00023136"/>
    </source>
</evidence>
<keyword evidence="4" id="KW-0309">Germination</keyword>
<evidence type="ECO:0000256" key="1">
    <source>
        <dbReference type="ARBA" id="ARBA00004141"/>
    </source>
</evidence>
<feature type="transmembrane region" description="Helical" evidence="8">
    <location>
        <begin position="183"/>
        <end position="204"/>
    </location>
</feature>
<keyword evidence="3" id="KW-0813">Transport</keyword>
<feature type="transmembrane region" description="Helical" evidence="8">
    <location>
        <begin position="271"/>
        <end position="293"/>
    </location>
</feature>
<dbReference type="RefSeq" id="WP_187433940.1">
    <property type="nucleotide sequence ID" value="NZ_VNHS01000001.1"/>
</dbReference>
<dbReference type="Pfam" id="PF03845">
    <property type="entry name" value="Spore_permease"/>
    <property type="match status" value="1"/>
</dbReference>
<dbReference type="NCBIfam" id="TIGR00912">
    <property type="entry name" value="2A0309"/>
    <property type="match status" value="1"/>
</dbReference>
<comment type="subcellular location">
    <subcellularLocation>
        <location evidence="1">Membrane</location>
        <topology evidence="1">Multi-pass membrane protein</topology>
    </subcellularLocation>
</comment>
<gene>
    <name evidence="9" type="ORF">BCM02_101176</name>
</gene>
<feature type="transmembrane region" description="Helical" evidence="8">
    <location>
        <begin position="82"/>
        <end position="106"/>
    </location>
</feature>
<reference evidence="9 10" key="1">
    <citation type="submission" date="2019-07" db="EMBL/GenBank/DDBJ databases">
        <title>Genomic Encyclopedia of Type Strains, Phase III (KMG-III): the genomes of soil and plant-associated and newly described type strains.</title>
        <authorList>
            <person name="Whitman W."/>
        </authorList>
    </citation>
    <scope>NUCLEOTIDE SEQUENCE [LARGE SCALE GENOMIC DNA]</scope>
    <source>
        <strain evidence="9 10">BL24</strain>
    </source>
</reference>
<feature type="transmembrane region" description="Helical" evidence="8">
    <location>
        <begin position="42"/>
        <end position="61"/>
    </location>
</feature>
<dbReference type="PANTHER" id="PTHR34975:SF2">
    <property type="entry name" value="SPORE GERMINATION PROTEIN A2"/>
    <property type="match status" value="1"/>
</dbReference>
<feature type="transmembrane region" description="Helical" evidence="8">
    <location>
        <begin position="334"/>
        <end position="354"/>
    </location>
</feature>
<dbReference type="AlphaFoldDB" id="A0A5S5CKH7"/>
<protein>
    <submittedName>
        <fullName evidence="9">Spore germination protein KB</fullName>
    </submittedName>
</protein>
<feature type="transmembrane region" description="Helical" evidence="8">
    <location>
        <begin position="216"/>
        <end position="239"/>
    </location>
</feature>
<keyword evidence="10" id="KW-1185">Reference proteome</keyword>
<evidence type="ECO:0000256" key="8">
    <source>
        <dbReference type="SAM" id="Phobius"/>
    </source>
</evidence>
<dbReference type="InterPro" id="IPR004761">
    <property type="entry name" value="Spore_GerAB"/>
</dbReference>
<sequence>MLDNGKITVMQMSLFFYISLLTTAVLTAQSLAAQMSKQDMWLAPYLGAVTGGIVVVLICALHRRFPGQSIIEYSVTILGRPLGKLLGLFLMFFTLQATGIVLRQFVEFIALNFLPRTPIFAVAAAMVFVCGVAVRSGVETLARHAQLLAAVILLFFFLISVPLFPDFKYSNILPVFGNGLIPIIKGGLVYHLWFTMFIYASFYMPSLKNDKKLRRTMLGAVGMLAVTMSISNLATLFIVGNMTPFFMFPFMVLGRYISLADFFEHLESLVMAFWIFSLFLRIVLTYYAMAIGTAQWLKLSDYKPIVFPIGGLIIIFSLWTRSFAELLFQAANHAFYYTSVGVGIPLLLLAVAMIRQRRGI</sequence>
<keyword evidence="7 8" id="KW-0472">Membrane</keyword>
<proteinExistence type="inferred from homology"/>
<dbReference type="Proteomes" id="UP000323257">
    <property type="component" value="Unassembled WGS sequence"/>
</dbReference>
<keyword evidence="5 8" id="KW-0812">Transmembrane</keyword>
<evidence type="ECO:0000256" key="5">
    <source>
        <dbReference type="ARBA" id="ARBA00022692"/>
    </source>
</evidence>
<evidence type="ECO:0000256" key="2">
    <source>
        <dbReference type="ARBA" id="ARBA00007998"/>
    </source>
</evidence>
<dbReference type="GO" id="GO:0009847">
    <property type="term" value="P:spore germination"/>
    <property type="evidence" value="ECO:0007669"/>
    <property type="project" value="InterPro"/>
</dbReference>
<evidence type="ECO:0000256" key="6">
    <source>
        <dbReference type="ARBA" id="ARBA00022989"/>
    </source>
</evidence>
<feature type="transmembrane region" description="Helical" evidence="8">
    <location>
        <begin position="145"/>
        <end position="163"/>
    </location>
</feature>
<dbReference type="PANTHER" id="PTHR34975">
    <property type="entry name" value="SPORE GERMINATION PROTEIN A2"/>
    <property type="match status" value="1"/>
</dbReference>
<feature type="transmembrane region" description="Helical" evidence="8">
    <location>
        <begin position="118"/>
        <end position="138"/>
    </location>
</feature>
<evidence type="ECO:0000256" key="4">
    <source>
        <dbReference type="ARBA" id="ARBA00022544"/>
    </source>
</evidence>
<dbReference type="EMBL" id="VNHS01000001">
    <property type="protein sequence ID" value="TYP79061.1"/>
    <property type="molecule type" value="Genomic_DNA"/>
</dbReference>
<name>A0A5S5CKH7_9BACL</name>
<evidence type="ECO:0000313" key="9">
    <source>
        <dbReference type="EMBL" id="TYP79061.1"/>
    </source>
</evidence>
<comment type="caution">
    <text evidence="9">The sequence shown here is derived from an EMBL/GenBank/DDBJ whole genome shotgun (WGS) entry which is preliminary data.</text>
</comment>
<feature type="transmembrane region" description="Helical" evidence="8">
    <location>
        <begin position="305"/>
        <end position="322"/>
    </location>
</feature>
<accession>A0A5S5CKH7</accession>
<keyword evidence="6 8" id="KW-1133">Transmembrane helix</keyword>
<evidence type="ECO:0000313" key="10">
    <source>
        <dbReference type="Proteomes" id="UP000323257"/>
    </source>
</evidence>
<comment type="similarity">
    <text evidence="2">Belongs to the amino acid-polyamine-organocation (APC) superfamily. Spore germination protein (SGP) (TC 2.A.3.9) family.</text>
</comment>